<dbReference type="EMBL" id="CABFNO020001551">
    <property type="protein sequence ID" value="CAG9998797.1"/>
    <property type="molecule type" value="Genomic_DNA"/>
</dbReference>
<dbReference type="AlphaFoldDB" id="A0A9N9UTW2"/>
<comment type="similarity">
    <text evidence="2">Belongs to the MSOX/MTOX family.</text>
</comment>
<feature type="domain" description="FAD dependent oxidoreductase" evidence="7">
    <location>
        <begin position="10"/>
        <end position="399"/>
    </location>
</feature>
<evidence type="ECO:0000313" key="8">
    <source>
        <dbReference type="EMBL" id="CAG9998797.1"/>
    </source>
</evidence>
<evidence type="ECO:0000256" key="6">
    <source>
        <dbReference type="SAM" id="Phobius"/>
    </source>
</evidence>
<protein>
    <recommendedName>
        <fullName evidence="7">FAD dependent oxidoreductase domain-containing protein</fullName>
    </recommendedName>
</protein>
<keyword evidence="3" id="KW-0285">Flavoprotein</keyword>
<proteinExistence type="inferred from homology"/>
<keyword evidence="9" id="KW-1185">Reference proteome</keyword>
<reference evidence="8" key="1">
    <citation type="submission" date="2021-10" db="EMBL/GenBank/DDBJ databases">
        <authorList>
            <person name="Piombo E."/>
        </authorList>
    </citation>
    <scope>NUCLEOTIDE SEQUENCE</scope>
</reference>
<dbReference type="Gene3D" id="3.30.9.10">
    <property type="entry name" value="D-Amino Acid Oxidase, subunit A, domain 2"/>
    <property type="match status" value="1"/>
</dbReference>
<dbReference type="Pfam" id="PF01266">
    <property type="entry name" value="DAO"/>
    <property type="match status" value="1"/>
</dbReference>
<evidence type="ECO:0000256" key="4">
    <source>
        <dbReference type="ARBA" id="ARBA00022827"/>
    </source>
</evidence>
<keyword evidence="6" id="KW-0812">Transmembrane</keyword>
<dbReference type="GO" id="GO:0050660">
    <property type="term" value="F:flavin adenine dinucleotide binding"/>
    <property type="evidence" value="ECO:0007669"/>
    <property type="project" value="InterPro"/>
</dbReference>
<evidence type="ECO:0000256" key="5">
    <source>
        <dbReference type="ARBA" id="ARBA00023002"/>
    </source>
</evidence>
<dbReference type="PANTHER" id="PTHR10961:SF46">
    <property type="entry name" value="PEROXISOMAL SARCOSINE OXIDASE"/>
    <property type="match status" value="1"/>
</dbReference>
<dbReference type="InterPro" id="IPR006076">
    <property type="entry name" value="FAD-dep_OxRdtase"/>
</dbReference>
<evidence type="ECO:0000313" key="9">
    <source>
        <dbReference type="Proteomes" id="UP000754883"/>
    </source>
</evidence>
<organism evidence="8 9">
    <name type="scientific">Clonostachys byssicola</name>
    <dbReference type="NCBI Taxonomy" id="160290"/>
    <lineage>
        <taxon>Eukaryota</taxon>
        <taxon>Fungi</taxon>
        <taxon>Dikarya</taxon>
        <taxon>Ascomycota</taxon>
        <taxon>Pezizomycotina</taxon>
        <taxon>Sordariomycetes</taxon>
        <taxon>Hypocreomycetidae</taxon>
        <taxon>Hypocreales</taxon>
        <taxon>Bionectriaceae</taxon>
        <taxon>Clonostachys</taxon>
    </lineage>
</organism>
<evidence type="ECO:0000256" key="1">
    <source>
        <dbReference type="ARBA" id="ARBA00001974"/>
    </source>
</evidence>
<name>A0A9N9UTW2_9HYPO</name>
<keyword evidence="5" id="KW-0560">Oxidoreductase</keyword>
<dbReference type="GO" id="GO:0004657">
    <property type="term" value="F:proline dehydrogenase activity"/>
    <property type="evidence" value="ECO:0007669"/>
    <property type="project" value="TreeGrafter"/>
</dbReference>
<comment type="caution">
    <text evidence="8">The sequence shown here is derived from an EMBL/GenBank/DDBJ whole genome shotgun (WGS) entry which is preliminary data.</text>
</comment>
<dbReference type="GO" id="GO:0050031">
    <property type="term" value="F:L-pipecolate oxidase activity"/>
    <property type="evidence" value="ECO:0007669"/>
    <property type="project" value="TreeGrafter"/>
</dbReference>
<dbReference type="PANTHER" id="PTHR10961">
    <property type="entry name" value="PEROXISOMAL SARCOSINE OXIDASE"/>
    <property type="match status" value="1"/>
</dbReference>
<dbReference type="Proteomes" id="UP000754883">
    <property type="component" value="Unassembled WGS sequence"/>
</dbReference>
<keyword evidence="4" id="KW-0274">FAD</keyword>
<keyword evidence="6" id="KW-0472">Membrane</keyword>
<dbReference type="GO" id="GO:0008115">
    <property type="term" value="F:sarcosine oxidase activity"/>
    <property type="evidence" value="ECO:0007669"/>
    <property type="project" value="TreeGrafter"/>
</dbReference>
<dbReference type="OrthoDB" id="2219495at2759"/>
<keyword evidence="6" id="KW-1133">Transmembrane helix</keyword>
<evidence type="ECO:0000256" key="2">
    <source>
        <dbReference type="ARBA" id="ARBA00010989"/>
    </source>
</evidence>
<dbReference type="InterPro" id="IPR045170">
    <property type="entry name" value="MTOX"/>
</dbReference>
<dbReference type="Gene3D" id="3.50.50.60">
    <property type="entry name" value="FAD/NAD(P)-binding domain"/>
    <property type="match status" value="1"/>
</dbReference>
<comment type="cofactor">
    <cofactor evidence="1">
        <name>FAD</name>
        <dbReference type="ChEBI" id="CHEBI:57692"/>
    </cofactor>
</comment>
<gene>
    <name evidence="8" type="ORF">CBYS24578_00018275</name>
</gene>
<feature type="transmembrane region" description="Helical" evidence="6">
    <location>
        <begin position="6"/>
        <end position="27"/>
    </location>
</feature>
<dbReference type="SUPFAM" id="SSF51905">
    <property type="entry name" value="FAD/NAD(P)-binding domain"/>
    <property type="match status" value="1"/>
</dbReference>
<dbReference type="InterPro" id="IPR036188">
    <property type="entry name" value="FAD/NAD-bd_sf"/>
</dbReference>
<evidence type="ECO:0000259" key="7">
    <source>
        <dbReference type="Pfam" id="PF01266"/>
    </source>
</evidence>
<accession>A0A9N9UTW2</accession>
<evidence type="ECO:0000256" key="3">
    <source>
        <dbReference type="ARBA" id="ARBA00022630"/>
    </source>
</evidence>
<sequence>MSSKPVPQSVIIIGAGIFGLSTALAIARRHPSTKITIVDRLTPPVEDGTSVDTTRCIRADYGDPLYAKLAEEAQKKIEQDPELSRFYFKQGMSFVAEGTPGPMLDLYKKNLAAVRARAAQGLGGDPIEMKSPEAVFQSIHGKTAQPVSNASLGRRKRWNIGYRNMDDAFIDARESVRIYYERCLAQPSIVFRCGVPVDRLAVSGQQATGVILENGQTLSADLTLVAAGAWSNKLVYLDDLIVPSAIEVAWIKLTDEEVVKWKNMSITTNFDTGFNLFPPYRGEIKCLRRSAGYRNTVLIPHPEDPSKTIRTSLPRTVVTNPTDQIPLEAEKALRDNLREMMPQLADRPFDRTKLCWLSQTPSADFIIAPHPRIAGVHVATGGSAHAWKFLPTIGDLVVDSMEGKLDGKLAAKWAFGTKGTSEGNAPRIGGAAQELAHVVRSRL</sequence>